<feature type="region of interest" description="Disordered" evidence="1">
    <location>
        <begin position="1"/>
        <end position="93"/>
    </location>
</feature>
<evidence type="ECO:0000256" key="1">
    <source>
        <dbReference type="SAM" id="MobiDB-lite"/>
    </source>
</evidence>
<gene>
    <name evidence="3" type="ORF">FB554_2984</name>
</gene>
<dbReference type="Proteomes" id="UP000318336">
    <property type="component" value="Unassembled WGS sequence"/>
</dbReference>
<feature type="compositionally biased region" description="Pro residues" evidence="1">
    <location>
        <begin position="195"/>
        <end position="207"/>
    </location>
</feature>
<feature type="compositionally biased region" description="Low complexity" evidence="1">
    <location>
        <begin position="150"/>
        <end position="194"/>
    </location>
</feature>
<feature type="compositionally biased region" description="Basic and acidic residues" evidence="1">
    <location>
        <begin position="26"/>
        <end position="35"/>
    </location>
</feature>
<sequence length="310" mass="32031">MVGWIGGPRRTTSKGILQVNDAQRPPGRDTDRLDEMLDEDGTGDQDVRYLAPMPTRRPGADTSDDPTAATPIEPRPGGYVRPATDGAARERGRPGGWLAPVLVIAISLASLLAVFALTRSGPDRTTQPMPSPSTAVQSPSEPTPAPSTPAPSTATDPATSDSPTSPEPTPSETSTQESPSEEPAPQERATTPAATPSPTPTPTPTPTESPSRTSSSPSPRSSEPRPEPTVTRVALPGGVRTCGTGVGATGSASCPFANNIASAARAAERSGRYTLQVFSPTTEQSYEVSCQAGTIHVCRGGRTGVIYVVV</sequence>
<keyword evidence="2" id="KW-1133">Transmembrane helix</keyword>
<name>A0A542XG81_9MICO</name>
<feature type="compositionally biased region" description="Low complexity" evidence="1">
    <location>
        <begin position="208"/>
        <end position="221"/>
    </location>
</feature>
<keyword evidence="2" id="KW-0812">Transmembrane</keyword>
<dbReference type="PRINTS" id="PR01217">
    <property type="entry name" value="PRICHEXTENSN"/>
</dbReference>
<organism evidence="3 4">
    <name type="scientific">Barrientosiimonas humi</name>
    <dbReference type="NCBI Taxonomy" id="999931"/>
    <lineage>
        <taxon>Bacteria</taxon>
        <taxon>Bacillati</taxon>
        <taxon>Actinomycetota</taxon>
        <taxon>Actinomycetes</taxon>
        <taxon>Micrococcales</taxon>
        <taxon>Dermacoccaceae</taxon>
        <taxon>Barrientosiimonas</taxon>
    </lineage>
</organism>
<evidence type="ECO:0000256" key="2">
    <source>
        <dbReference type="SAM" id="Phobius"/>
    </source>
</evidence>
<feature type="region of interest" description="Disordered" evidence="1">
    <location>
        <begin position="122"/>
        <end position="232"/>
    </location>
</feature>
<reference evidence="3 4" key="1">
    <citation type="submission" date="2019-06" db="EMBL/GenBank/DDBJ databases">
        <title>Sequencing the genomes of 1000 actinobacteria strains.</title>
        <authorList>
            <person name="Klenk H.-P."/>
        </authorList>
    </citation>
    <scope>NUCLEOTIDE SEQUENCE [LARGE SCALE GENOMIC DNA]</scope>
    <source>
        <strain evidence="3 4">DSM 24617</strain>
    </source>
</reference>
<keyword evidence="2" id="KW-0472">Membrane</keyword>
<evidence type="ECO:0000313" key="4">
    <source>
        <dbReference type="Proteomes" id="UP000318336"/>
    </source>
</evidence>
<comment type="caution">
    <text evidence="3">The sequence shown here is derived from an EMBL/GenBank/DDBJ whole genome shotgun (WGS) entry which is preliminary data.</text>
</comment>
<dbReference type="AlphaFoldDB" id="A0A542XG81"/>
<dbReference type="EMBL" id="VFOK01000001">
    <property type="protein sequence ID" value="TQL34805.1"/>
    <property type="molecule type" value="Genomic_DNA"/>
</dbReference>
<feature type="compositionally biased region" description="Polar residues" evidence="1">
    <location>
        <begin position="123"/>
        <end position="137"/>
    </location>
</feature>
<evidence type="ECO:0000313" key="3">
    <source>
        <dbReference type="EMBL" id="TQL34805.1"/>
    </source>
</evidence>
<proteinExistence type="predicted"/>
<keyword evidence="4" id="KW-1185">Reference proteome</keyword>
<protein>
    <submittedName>
        <fullName evidence="3">Uncharacterized protein</fullName>
    </submittedName>
</protein>
<feature type="transmembrane region" description="Helical" evidence="2">
    <location>
        <begin position="97"/>
        <end position="117"/>
    </location>
</feature>
<accession>A0A542XG81</accession>